<evidence type="ECO:0000313" key="1">
    <source>
        <dbReference type="EMBL" id="QEZ69220.1"/>
    </source>
</evidence>
<dbReference type="RefSeq" id="WP_150886778.1">
    <property type="nucleotide sequence ID" value="NZ_CP032452.1"/>
</dbReference>
<dbReference type="EMBL" id="CP032452">
    <property type="protein sequence ID" value="QEZ69391.1"/>
    <property type="molecule type" value="Genomic_DNA"/>
</dbReference>
<organism evidence="2 3">
    <name type="scientific">Paraclostridium bifermentans</name>
    <name type="common">Clostridium bifermentans</name>
    <dbReference type="NCBI Taxonomy" id="1490"/>
    <lineage>
        <taxon>Bacteria</taxon>
        <taxon>Bacillati</taxon>
        <taxon>Bacillota</taxon>
        <taxon>Clostridia</taxon>
        <taxon>Peptostreptococcales</taxon>
        <taxon>Peptostreptococcaceae</taxon>
        <taxon>Paraclostridium</taxon>
    </lineage>
</organism>
<gene>
    <name evidence="1" type="ORF">D4A35_09905</name>
    <name evidence="2" type="ORF">D4A35_10860</name>
</gene>
<dbReference type="EMBL" id="CP032452">
    <property type="protein sequence ID" value="QEZ69220.1"/>
    <property type="molecule type" value="Genomic_DNA"/>
</dbReference>
<proteinExistence type="predicted"/>
<evidence type="ECO:0008006" key="4">
    <source>
        <dbReference type="Google" id="ProtNLM"/>
    </source>
</evidence>
<evidence type="ECO:0000313" key="3">
    <source>
        <dbReference type="Proteomes" id="UP000326961"/>
    </source>
</evidence>
<name>A0A5P3XGA6_PARBF</name>
<dbReference type="Proteomes" id="UP000326961">
    <property type="component" value="Chromosome"/>
</dbReference>
<dbReference type="AlphaFoldDB" id="A0A5P3XGA6"/>
<accession>A0A5P3XGA6</accession>
<protein>
    <recommendedName>
        <fullName evidence="4">Peptidase MA-like domain-containing protein</fullName>
    </recommendedName>
</protein>
<evidence type="ECO:0000313" key="2">
    <source>
        <dbReference type="EMBL" id="QEZ69391.1"/>
    </source>
</evidence>
<reference evidence="2 3" key="1">
    <citation type="submission" date="2018-09" db="EMBL/GenBank/DDBJ databases">
        <title>A clostridial neurotoxin that targets Anopheles mosquitoes.</title>
        <authorList>
            <person name="Contreras E."/>
            <person name="Masuyer G."/>
            <person name="Qureshi N."/>
            <person name="Chawla S."/>
            <person name="Lim H.L."/>
            <person name="Chen J."/>
            <person name="Stenmark P."/>
            <person name="Gill S."/>
        </authorList>
    </citation>
    <scope>NUCLEOTIDE SEQUENCE [LARGE SCALE GENOMIC DNA]</scope>
    <source>
        <strain evidence="2 3">Cbm</strain>
    </source>
</reference>
<sequence>MDNWIIKESQHYTFHYHKNSIAENMIDEIVEEQEDCFNHISRVLKIDFNIKINYYLCNSAEEVGALYGDNDPCNAFARKPNNIFAVFNEDVKCIGYHEDSHILSYSIATPQQVFLREGLAMYFDKCHWGISNSNWVSYFIYSDKYINISNLASNDEFYKNPWNITYPIAGAFTDYVITIYGIDKYIEFYKVLGSDFNTDFYKVFGIDVDEFEDRFIKYIKELKNDKDLFDSLEALM</sequence>